<feature type="transmembrane region" description="Helical" evidence="7">
    <location>
        <begin position="6"/>
        <end position="22"/>
    </location>
</feature>
<dbReference type="GO" id="GO:0016020">
    <property type="term" value="C:membrane"/>
    <property type="evidence" value="ECO:0007669"/>
    <property type="project" value="UniProtKB-SubCell"/>
</dbReference>
<feature type="transmembrane region" description="Helical" evidence="7">
    <location>
        <begin position="480"/>
        <end position="499"/>
    </location>
</feature>
<dbReference type="PANTHER" id="PTHR12266">
    <property type="entry name" value="NA+/CA2+ K+ INDEPENDENT EXCHANGER"/>
    <property type="match status" value="1"/>
</dbReference>
<feature type="transmembrane region" description="Helical" evidence="7">
    <location>
        <begin position="124"/>
        <end position="142"/>
    </location>
</feature>
<feature type="transmembrane region" description="Helical" evidence="7">
    <location>
        <begin position="262"/>
        <end position="279"/>
    </location>
</feature>
<dbReference type="InterPro" id="IPR004837">
    <property type="entry name" value="NaCa_Exmemb"/>
</dbReference>
<keyword evidence="2" id="KW-0813">Transport</keyword>
<feature type="transmembrane region" description="Helical" evidence="7">
    <location>
        <begin position="203"/>
        <end position="223"/>
    </location>
</feature>
<feature type="transmembrane region" description="Helical" evidence="7">
    <location>
        <begin position="631"/>
        <end position="654"/>
    </location>
</feature>
<gene>
    <name evidence="9" type="ORF">EGYM00392_LOCUS10418</name>
</gene>
<feature type="transmembrane region" description="Helical" evidence="7">
    <location>
        <begin position="561"/>
        <end position="581"/>
    </location>
</feature>
<evidence type="ECO:0000256" key="1">
    <source>
        <dbReference type="ARBA" id="ARBA00004141"/>
    </source>
</evidence>
<organism evidence="9">
    <name type="scientific">Eutreptiella gymnastica</name>
    <dbReference type="NCBI Taxonomy" id="73025"/>
    <lineage>
        <taxon>Eukaryota</taxon>
        <taxon>Discoba</taxon>
        <taxon>Euglenozoa</taxon>
        <taxon>Euglenida</taxon>
        <taxon>Spirocuta</taxon>
        <taxon>Euglenophyceae</taxon>
        <taxon>Eutreptiales</taxon>
        <taxon>Eutreptiaceae</taxon>
        <taxon>Eutreptiella</taxon>
    </lineage>
</organism>
<dbReference type="Pfam" id="PF01699">
    <property type="entry name" value="Na_Ca_ex"/>
    <property type="match status" value="2"/>
</dbReference>
<feature type="domain" description="Sodium/calcium exchanger membrane region" evidence="8">
    <location>
        <begin position="567"/>
        <end position="717"/>
    </location>
</feature>
<dbReference type="EMBL" id="HBGA01028102">
    <property type="protein sequence ID" value="CAD8999346.1"/>
    <property type="molecule type" value="Transcribed_RNA"/>
</dbReference>
<dbReference type="Gene3D" id="1.20.1420.30">
    <property type="entry name" value="NCX, central ion-binding region"/>
    <property type="match status" value="2"/>
</dbReference>
<sequence>MGRLLLSVWLTVVVCLVFYGRARKPQTAVRTYQVDDWSYRVYQRSTMLKQESKKQESKKQESKKQASKTQESKEDNGPKMSSIACDDLSNLVKDDDLRCKLASEACETEGFINYLEFYHCQSPAVVWPCLLLLLLVLIHLLGDVAERYFCPALDVISDWLELAPAVAGPTLLAFGNGAPDISSSLIGLVANESAQDLGLSSPLGSGIFVTSVVFAAVLLISEVKVEPWPFFRDAGFYLCSIVALWATIADGLVFYYEAWGMVLLYFAYVSVVIFGDKFLEKIYFKEHGDETTPLTFGFGDAADPSEQNESTKSLPFSRTPPGIQLQLELNNSMDIENSESPKESLHPALITRSYAESGRSGQRKMSAMSACDVAHRSPSFCSASSGVHPEHTFFLQALYSERVPPFVKTGLYRYYKFRYRSQAKHNLYHAGSSREALRDHSVCRPKSGKEDVVGFSPLESLCEIISEEAKWEDSSWLERICFMFMLPIQLIILSTVPPTDTPDSGTPWRKIWAVSSPICAPLLILAANGWGGPNEYAVTLAIGLLLSTLVYYSTLAHTPPSWALVFALGAFFMSIFWMYIVANEVMELLEAIGVMLEITQSILAVTVLAWGNCIGDLAADTAMAKQGFATTAVGAIFGGPVLPLLVGLGSAFIYQAYANYPAFRLGLMKDDVAFCFWILTAVILASMIVIPVYRFQPPRAFGFVLLGLYTMFMACMIAYERNLLNFHWLPFEDTYCAGHHCELPPTS</sequence>
<evidence type="ECO:0000256" key="7">
    <source>
        <dbReference type="SAM" id="Phobius"/>
    </source>
</evidence>
<feature type="transmembrane region" description="Helical" evidence="7">
    <location>
        <begin position="511"/>
        <end position="530"/>
    </location>
</feature>
<feature type="transmembrane region" description="Helical" evidence="7">
    <location>
        <begin position="674"/>
        <end position="694"/>
    </location>
</feature>
<evidence type="ECO:0000313" key="9">
    <source>
        <dbReference type="EMBL" id="CAD8999346.1"/>
    </source>
</evidence>
<dbReference type="InterPro" id="IPR044880">
    <property type="entry name" value="NCX_ion-bd_dom_sf"/>
</dbReference>
<feature type="transmembrane region" description="Helical" evidence="7">
    <location>
        <begin position="588"/>
        <end position="611"/>
    </location>
</feature>
<feature type="transmembrane region" description="Helical" evidence="7">
    <location>
        <begin position="700"/>
        <end position="719"/>
    </location>
</feature>
<reference evidence="9" key="1">
    <citation type="submission" date="2021-01" db="EMBL/GenBank/DDBJ databases">
        <authorList>
            <person name="Corre E."/>
            <person name="Pelletier E."/>
            <person name="Niang G."/>
            <person name="Scheremetjew M."/>
            <person name="Finn R."/>
            <person name="Kale V."/>
            <person name="Holt S."/>
            <person name="Cochrane G."/>
            <person name="Meng A."/>
            <person name="Brown T."/>
            <person name="Cohen L."/>
        </authorList>
    </citation>
    <scope>NUCLEOTIDE SEQUENCE</scope>
    <source>
        <strain evidence="9">NIES-381</strain>
    </source>
</reference>
<accession>A0A7S1N6L3</accession>
<evidence type="ECO:0000256" key="3">
    <source>
        <dbReference type="ARBA" id="ARBA00022692"/>
    </source>
</evidence>
<keyword evidence="3 7" id="KW-0812">Transmembrane</keyword>
<evidence type="ECO:0000256" key="6">
    <source>
        <dbReference type="SAM" id="MobiDB-lite"/>
    </source>
</evidence>
<dbReference type="PANTHER" id="PTHR12266:SF0">
    <property type="entry name" value="MITOCHONDRIAL SODIUM_CALCIUM EXCHANGER PROTEIN"/>
    <property type="match status" value="1"/>
</dbReference>
<feature type="transmembrane region" description="Helical" evidence="7">
    <location>
        <begin position="537"/>
        <end position="555"/>
    </location>
</feature>
<protein>
    <recommendedName>
        <fullName evidence="8">Sodium/calcium exchanger membrane region domain-containing protein</fullName>
    </recommendedName>
</protein>
<keyword evidence="5 7" id="KW-0472">Membrane</keyword>
<feature type="domain" description="Sodium/calcium exchanger membrane region" evidence="8">
    <location>
        <begin position="131"/>
        <end position="273"/>
    </location>
</feature>
<dbReference type="GO" id="GO:0008324">
    <property type="term" value="F:monoatomic cation transmembrane transporter activity"/>
    <property type="evidence" value="ECO:0007669"/>
    <property type="project" value="TreeGrafter"/>
</dbReference>
<feature type="region of interest" description="Disordered" evidence="6">
    <location>
        <begin position="50"/>
        <end position="81"/>
    </location>
</feature>
<proteinExistence type="predicted"/>
<feature type="transmembrane region" description="Helical" evidence="7">
    <location>
        <begin position="235"/>
        <end position="256"/>
    </location>
</feature>
<evidence type="ECO:0000256" key="4">
    <source>
        <dbReference type="ARBA" id="ARBA00022989"/>
    </source>
</evidence>
<keyword evidence="4 7" id="KW-1133">Transmembrane helix</keyword>
<evidence type="ECO:0000259" key="8">
    <source>
        <dbReference type="Pfam" id="PF01699"/>
    </source>
</evidence>
<feature type="compositionally biased region" description="Basic and acidic residues" evidence="6">
    <location>
        <begin position="50"/>
        <end position="77"/>
    </location>
</feature>
<evidence type="ECO:0000256" key="5">
    <source>
        <dbReference type="ARBA" id="ARBA00023136"/>
    </source>
</evidence>
<comment type="subcellular location">
    <subcellularLocation>
        <location evidence="1">Membrane</location>
        <topology evidence="1">Multi-pass membrane protein</topology>
    </subcellularLocation>
</comment>
<dbReference type="InterPro" id="IPR051359">
    <property type="entry name" value="CaCA_antiporter"/>
</dbReference>
<name>A0A7S1N6L3_9EUGL</name>
<dbReference type="AlphaFoldDB" id="A0A7S1N6L3"/>
<evidence type="ECO:0000256" key="2">
    <source>
        <dbReference type="ARBA" id="ARBA00022448"/>
    </source>
</evidence>